<accession>A0A4Q2T8Y5</accession>
<dbReference type="Gene3D" id="3.40.1110.10">
    <property type="entry name" value="Calcium-transporting ATPase, cytoplasmic domain N"/>
    <property type="match status" value="1"/>
</dbReference>
<dbReference type="AlphaFoldDB" id="A0A4Q2T8Y5"/>
<comment type="caution">
    <text evidence="2">The sequence shown here is derived from an EMBL/GenBank/DDBJ whole genome shotgun (WGS) entry which is preliminary data.</text>
</comment>
<dbReference type="GO" id="GO:0016020">
    <property type="term" value="C:membrane"/>
    <property type="evidence" value="ECO:0007669"/>
    <property type="project" value="TreeGrafter"/>
</dbReference>
<dbReference type="PANTHER" id="PTHR48085:SF5">
    <property type="entry name" value="CADMIUM_ZINC-TRANSPORTING ATPASE HMA4-RELATED"/>
    <property type="match status" value="1"/>
</dbReference>
<dbReference type="EMBL" id="SDVB01000209">
    <property type="protein sequence ID" value="RYC14451.1"/>
    <property type="molecule type" value="Genomic_DNA"/>
</dbReference>
<feature type="non-terminal residue" evidence="2">
    <location>
        <position position="85"/>
    </location>
</feature>
<proteinExistence type="inferred from homology"/>
<reference evidence="2 3" key="1">
    <citation type="submission" date="2019-01" db="EMBL/GenBank/DDBJ databases">
        <authorList>
            <person name="Deng T."/>
        </authorList>
    </citation>
    <scope>NUCLEOTIDE SEQUENCE [LARGE SCALE GENOMIC DNA]</scope>
    <source>
        <strain evidence="2 3">F8825</strain>
    </source>
</reference>
<organism evidence="2 3">
    <name type="scientific">Ciceribacter ferrooxidans</name>
    <dbReference type="NCBI Taxonomy" id="2509717"/>
    <lineage>
        <taxon>Bacteria</taxon>
        <taxon>Pseudomonadati</taxon>
        <taxon>Pseudomonadota</taxon>
        <taxon>Alphaproteobacteria</taxon>
        <taxon>Hyphomicrobiales</taxon>
        <taxon>Rhizobiaceae</taxon>
        <taxon>Ciceribacter</taxon>
    </lineage>
</organism>
<dbReference type="GO" id="GO:0000166">
    <property type="term" value="F:nucleotide binding"/>
    <property type="evidence" value="ECO:0007669"/>
    <property type="project" value="InterPro"/>
</dbReference>
<dbReference type="Proteomes" id="UP000291088">
    <property type="component" value="Unassembled WGS sequence"/>
</dbReference>
<feature type="non-terminal residue" evidence="2">
    <location>
        <position position="1"/>
    </location>
</feature>
<dbReference type="SUPFAM" id="SSF81660">
    <property type="entry name" value="Metal cation-transporting ATPase, ATP-binding domain N"/>
    <property type="match status" value="1"/>
</dbReference>
<name>A0A4Q2T8Y5_9HYPH</name>
<evidence type="ECO:0000313" key="2">
    <source>
        <dbReference type="EMBL" id="RYC14451.1"/>
    </source>
</evidence>
<dbReference type="InterPro" id="IPR051014">
    <property type="entry name" value="Cation_Transport_ATPase_IB"/>
</dbReference>
<gene>
    <name evidence="2" type="ORF">EUU22_10290</name>
</gene>
<comment type="similarity">
    <text evidence="1">Belongs to the cation transport ATPase (P-type) (TC 3.A.3) family. Type IB subfamily.</text>
</comment>
<sequence>LTLGKPKLVSVLPSEGFAEDEVLRLAASLEKGSEHPLAAAIVAGAVARGLEVPANTEFASHTGRGVTGTVSGRGVGLGNLALMQQ</sequence>
<dbReference type="GO" id="GO:0015086">
    <property type="term" value="F:cadmium ion transmembrane transporter activity"/>
    <property type="evidence" value="ECO:0007669"/>
    <property type="project" value="TreeGrafter"/>
</dbReference>
<evidence type="ECO:0000313" key="3">
    <source>
        <dbReference type="Proteomes" id="UP000291088"/>
    </source>
</evidence>
<dbReference type="InterPro" id="IPR023299">
    <property type="entry name" value="ATPase_P-typ_cyto_dom_N"/>
</dbReference>
<dbReference type="GO" id="GO:0016787">
    <property type="term" value="F:hydrolase activity"/>
    <property type="evidence" value="ECO:0007669"/>
    <property type="project" value="UniProtKB-KW"/>
</dbReference>
<keyword evidence="2" id="KW-0378">Hydrolase</keyword>
<keyword evidence="3" id="KW-1185">Reference proteome</keyword>
<dbReference type="PANTHER" id="PTHR48085">
    <property type="entry name" value="CADMIUM/ZINC-TRANSPORTING ATPASE HMA2-RELATED"/>
    <property type="match status" value="1"/>
</dbReference>
<protein>
    <submittedName>
        <fullName evidence="2">HAD family hydrolase</fullName>
    </submittedName>
</protein>
<dbReference type="OrthoDB" id="9760802at2"/>
<evidence type="ECO:0000256" key="1">
    <source>
        <dbReference type="ARBA" id="ARBA00006024"/>
    </source>
</evidence>